<proteinExistence type="predicted"/>
<dbReference type="EMBL" id="JAMKPW020000043">
    <property type="protein sequence ID" value="KAK8194267.1"/>
    <property type="molecule type" value="Genomic_DNA"/>
</dbReference>
<protein>
    <submittedName>
        <fullName evidence="1">Uncharacterized protein</fullName>
    </submittedName>
</protein>
<dbReference type="Proteomes" id="UP001320706">
    <property type="component" value="Unassembled WGS sequence"/>
</dbReference>
<sequence length="1339" mass="145194">MSQVRSLTMFPFFRPPIMNRFLKNKKAAREAASDDSASFNAPQQKEKKWKRGKKAPLEQKPQLDLSTALPSSDDFRTSLIMPNLSARFSMLREQDDPNSKIGKASDDSVLQPRRQSNLNFGFPNTGLSDIAEVSSINSSLRRPFAGPQRQDSYGSEDGAGTGHESPASGGVMSRARPGESNFLFGGRQKIYRVPASASSKSLNTDQGGMGRTLYENDVNLSAFQRHRQEEKEAAANAGAEEVDNSSGDLSGFNFSDEVSHTQESQPMEVSPSPASSHHKRSTSTTSTTPSQRRASTAATSVGSQGTAPAAVLPPPTSAPPKAPLPDVPQLQRSMTKRRLYEQGLDQHMHEQQASNLTRLNSIQRQRTIGGRAGHPVLNHARSMGNMHDRSYQPYAVEATSPPPTLTTFGSIRIPSNNASPGPSYPQSPTSPVDLDPMNPLSSAINPEDRGKATALGAFNKPAQQFDEQQYLQRQLQLQKSMENVRKASLDRTPQFQQLTSARYEPETPRSESQASQRSRSQSVSRQQKDSPEPAKAFAVFQNAALHMRAAQADSTQSQHPALRDATPEQEDPHRTFFGDISGSEDEDEEDSAPAMQSHAGYNSNGHPMGGRFQGSTLPSVSEHPAFRADAFNMIEEEDVPEVLPLRPQPSAQSMQSDVTSKPQSRDEERDFVSPAPSSNEALSGLVREHLRNDSNQSSIYPMPNSAATASVPSLSDMTSRTTRHTFNSGRLNSTYTNSNPWDLEDFESSYYYQENDRKSQAMHLESRSSIQPLAPNMSKGNIDSNRSSAAPEGASWQEELKNQQQHTRDPSTTTQAEREAFANELAARQKAIQENLKSIVESQSRNTSPAPSESGAMKAFNMLRAKPSRESVAARDQPAKAMKMLGLGSGPAAASATSLHDRYRVSEESVRTPPQGQQRTPPSSGRRDRSMSRARGDSETSNAGFRRPSAPTNQSRARSNSAASTGRSRGRAYRDDTEMPNTDEMAAGANASMLDPLAHQQLTPRPSPDMHQHPSAVEQQARFRSNSRPPPPGQGYFEQKNLQPLHINAGRFTPGAHSPASAGLSPGPNAFHSGRPSPIASPYSAHGTPPLPYQQYANTPPSSTATTPLLPSTQAPTVPTLPVGKTGPLLRKKTVLKSEIGDPVLVSSTSNVDTVDLPPGASLRNGMDDVDAGAPPAVPSMNPRRRKTQRLFGFGRDGAQDEGGRERERERRVVSPTSDRERRVISPIPIPTANANEMRERDGMMSPPPLSGRSIYASSPMSPPLSSGRVTPGGGPGGRGEVRRLRSATQGQAGAYPGPGQGPRRVMSNESFEPTGAQPFPFPRVSNEAKEAVVEGGMF</sequence>
<evidence type="ECO:0000313" key="2">
    <source>
        <dbReference type="Proteomes" id="UP001320706"/>
    </source>
</evidence>
<comment type="caution">
    <text evidence="1">The sequence shown here is derived from an EMBL/GenBank/DDBJ whole genome shotgun (WGS) entry which is preliminary data.</text>
</comment>
<reference evidence="1" key="1">
    <citation type="submission" date="2024-02" db="EMBL/GenBank/DDBJ databases">
        <title>Metagenome Assembled Genome of Zalaria obscura JY119.</title>
        <authorList>
            <person name="Vighnesh L."/>
            <person name="Jagadeeshwari U."/>
            <person name="Venkata Ramana C."/>
            <person name="Sasikala C."/>
        </authorList>
    </citation>
    <scope>NUCLEOTIDE SEQUENCE</scope>
    <source>
        <strain evidence="1">JY119</strain>
    </source>
</reference>
<evidence type="ECO:0000313" key="1">
    <source>
        <dbReference type="EMBL" id="KAK8194267.1"/>
    </source>
</evidence>
<gene>
    <name evidence="1" type="ORF">M8818_007455</name>
</gene>
<accession>A0ACC3S413</accession>
<name>A0ACC3S413_9PEZI</name>
<organism evidence="1 2">
    <name type="scientific">Zalaria obscura</name>
    <dbReference type="NCBI Taxonomy" id="2024903"/>
    <lineage>
        <taxon>Eukaryota</taxon>
        <taxon>Fungi</taxon>
        <taxon>Dikarya</taxon>
        <taxon>Ascomycota</taxon>
        <taxon>Pezizomycotina</taxon>
        <taxon>Dothideomycetes</taxon>
        <taxon>Dothideomycetidae</taxon>
        <taxon>Dothideales</taxon>
        <taxon>Zalariaceae</taxon>
        <taxon>Zalaria</taxon>
    </lineage>
</organism>
<keyword evidence="2" id="KW-1185">Reference proteome</keyword>